<accession>A0AAV6LZM3</accession>
<evidence type="ECO:0000259" key="2">
    <source>
        <dbReference type="PROSITE" id="PS50053"/>
    </source>
</evidence>
<dbReference type="InterPro" id="IPR000626">
    <property type="entry name" value="Ubiquitin-like_dom"/>
</dbReference>
<dbReference type="Pfam" id="PF11976">
    <property type="entry name" value="Rad60-SLD"/>
    <property type="match status" value="1"/>
</dbReference>
<evidence type="ECO:0000313" key="3">
    <source>
        <dbReference type="EMBL" id="KAG6572414.1"/>
    </source>
</evidence>
<proteinExistence type="predicted"/>
<organism evidence="3 4">
    <name type="scientific">Cucurbita argyrosperma subsp. sororia</name>
    <dbReference type="NCBI Taxonomy" id="37648"/>
    <lineage>
        <taxon>Eukaryota</taxon>
        <taxon>Viridiplantae</taxon>
        <taxon>Streptophyta</taxon>
        <taxon>Embryophyta</taxon>
        <taxon>Tracheophyta</taxon>
        <taxon>Spermatophyta</taxon>
        <taxon>Magnoliopsida</taxon>
        <taxon>eudicotyledons</taxon>
        <taxon>Gunneridae</taxon>
        <taxon>Pentapetalae</taxon>
        <taxon>rosids</taxon>
        <taxon>fabids</taxon>
        <taxon>Cucurbitales</taxon>
        <taxon>Cucurbitaceae</taxon>
        <taxon>Cucurbiteae</taxon>
        <taxon>Cucurbita</taxon>
    </lineage>
</organism>
<comment type="caution">
    <text evidence="3">The sequence shown here is derived from an EMBL/GenBank/DDBJ whole genome shotgun (WGS) entry which is preliminary data.</text>
</comment>
<protein>
    <submittedName>
        <fullName evidence="3">Small ubiquitin-related modifier 2</fullName>
    </submittedName>
</protein>
<dbReference type="EMBL" id="JAGKQH010000019">
    <property type="protein sequence ID" value="KAG6572414.1"/>
    <property type="molecule type" value="Genomic_DNA"/>
</dbReference>
<dbReference type="PROSITE" id="PS50053">
    <property type="entry name" value="UBIQUITIN_2"/>
    <property type="match status" value="1"/>
</dbReference>
<name>A0AAV6LZM3_9ROSI</name>
<dbReference type="PANTHER" id="PTHR10562">
    <property type="entry name" value="SMALL UBIQUITIN-RELATED MODIFIER"/>
    <property type="match status" value="1"/>
</dbReference>
<dbReference type="InterPro" id="IPR022617">
    <property type="entry name" value="Rad60/SUMO-like_dom"/>
</dbReference>
<feature type="non-terminal residue" evidence="3">
    <location>
        <position position="1"/>
    </location>
</feature>
<reference evidence="3 4" key="1">
    <citation type="journal article" date="2021" name="Hortic Res">
        <title>The domestication of Cucurbita argyrosperma as revealed by the genome of its wild relative.</title>
        <authorList>
            <person name="Barrera-Redondo J."/>
            <person name="Sanchez-de la Vega G."/>
            <person name="Aguirre-Liguori J.A."/>
            <person name="Castellanos-Morales G."/>
            <person name="Gutierrez-Guerrero Y.T."/>
            <person name="Aguirre-Dugua X."/>
            <person name="Aguirre-Planter E."/>
            <person name="Tenaillon M.I."/>
            <person name="Lira-Saade R."/>
            <person name="Eguiarte L.E."/>
        </authorList>
    </citation>
    <scope>NUCLEOTIDE SEQUENCE [LARGE SCALE GENOMIC DNA]</scope>
    <source>
        <strain evidence="3">JBR-2021</strain>
    </source>
</reference>
<evidence type="ECO:0000313" key="4">
    <source>
        <dbReference type="Proteomes" id="UP000685013"/>
    </source>
</evidence>
<keyword evidence="4" id="KW-1185">Reference proteome</keyword>
<dbReference type="AlphaFoldDB" id="A0AAV6LZM3"/>
<feature type="domain" description="Ubiquitin-like" evidence="2">
    <location>
        <begin position="36"/>
        <end position="87"/>
    </location>
</feature>
<feature type="compositionally biased region" description="Basic and acidic residues" evidence="1">
    <location>
        <begin position="1"/>
        <end position="18"/>
    </location>
</feature>
<gene>
    <name evidence="3" type="primary">SUMO2</name>
    <name evidence="3" type="ORF">SDJN03_29142</name>
</gene>
<evidence type="ECO:0000256" key="1">
    <source>
        <dbReference type="SAM" id="MobiDB-lite"/>
    </source>
</evidence>
<feature type="region of interest" description="Disordered" evidence="1">
    <location>
        <begin position="1"/>
        <end position="20"/>
    </location>
</feature>
<dbReference type="Proteomes" id="UP000685013">
    <property type="component" value="Chromosome 19"/>
</dbReference>
<sequence>MSTTMDENKEAPIRKPEAEPGTNYVNVKVNGFVRGRNSVAYCKRQAMELRTIAFLLDGHAIAGNQTADELGMEDGDEIDAMKHHGGGGGRVKKCRMTLQIAARSHGTRLWFPSASELRLRFVSLPELSGFVGVFTGREFAAGYVILLCG</sequence>